<sequence>MRHRVRRGFLVLGTLLWVILAWNNTVITGEMLEGYHSAKFCSNCHQDIYNTWSKAMHANAVKDPIFEANFLLALKDGDEEVRAYCLKCHAPTTRMTKDIYLKQELTWEGVTCDFCHSISAVDLANSNEPFTIEPGDTKYGPYRDAVSKVHKTKYSELHLTSEFCAGCHELKNKNGVPILETYSEWKKGPYAALGKTCQQCHMPLEEHAKIVLPEVKQSTKRVNTHNLQGGHSIQQLTTAAKVKIASVKRSQESLIIEVEISNEGSGHMIPTGTPSRKLDLSVELRDGDKVIDRQVVRYEKMISDQEGNRLWRDVDIMLKGAKIVSDNRLSPKEKRKQVFIFPNPKKQNFSINANLTYNYQPLVIQVSPMEITMGEDTQKVSGSVVSTR</sequence>
<dbReference type="EMBL" id="JACQWF010000124">
    <property type="protein sequence ID" value="MBI4595270.1"/>
    <property type="molecule type" value="Genomic_DNA"/>
</dbReference>
<dbReference type="SUPFAM" id="SSF48695">
    <property type="entry name" value="Multiheme cytochromes"/>
    <property type="match status" value="1"/>
</dbReference>
<dbReference type="InterPro" id="IPR023155">
    <property type="entry name" value="Cyt_c-552/4"/>
</dbReference>
<dbReference type="Pfam" id="PF13435">
    <property type="entry name" value="Cytochrome_C554"/>
    <property type="match status" value="1"/>
</dbReference>
<evidence type="ECO:0000313" key="2">
    <source>
        <dbReference type="EMBL" id="MBI4595270.1"/>
    </source>
</evidence>
<dbReference type="AlphaFoldDB" id="A0A933GLE3"/>
<dbReference type="Gene3D" id="1.10.1130.10">
    <property type="entry name" value="Flavocytochrome C3, Chain A"/>
    <property type="match status" value="1"/>
</dbReference>
<reference evidence="2" key="1">
    <citation type="submission" date="2020-07" db="EMBL/GenBank/DDBJ databases">
        <title>Huge and variable diversity of episymbiotic CPR bacteria and DPANN archaea in groundwater ecosystems.</title>
        <authorList>
            <person name="He C.Y."/>
            <person name="Keren R."/>
            <person name="Whittaker M."/>
            <person name="Farag I.F."/>
            <person name="Doudna J."/>
            <person name="Cate J.H.D."/>
            <person name="Banfield J.F."/>
        </authorList>
    </citation>
    <scope>NUCLEOTIDE SEQUENCE</scope>
    <source>
        <strain evidence="2">NC_groundwater_1482_Ag_S-0.65um_47_24</strain>
    </source>
</reference>
<comment type="caution">
    <text evidence="2">The sequence shown here is derived from an EMBL/GenBank/DDBJ whole genome shotgun (WGS) entry which is preliminary data.</text>
</comment>
<accession>A0A933GLE3</accession>
<dbReference type="InterPro" id="IPR036280">
    <property type="entry name" value="Multihaem_cyt_sf"/>
</dbReference>
<evidence type="ECO:0000259" key="1">
    <source>
        <dbReference type="Pfam" id="PF13435"/>
    </source>
</evidence>
<protein>
    <recommendedName>
        <fullName evidence="1">Cytochrome c-552/4 domain-containing protein</fullName>
    </recommendedName>
</protein>
<feature type="domain" description="Cytochrome c-552/4" evidence="1">
    <location>
        <begin position="41"/>
        <end position="117"/>
    </location>
</feature>
<organism evidence="2 3">
    <name type="scientific">Tectimicrobiota bacterium</name>
    <dbReference type="NCBI Taxonomy" id="2528274"/>
    <lineage>
        <taxon>Bacteria</taxon>
        <taxon>Pseudomonadati</taxon>
        <taxon>Nitrospinota/Tectimicrobiota group</taxon>
        <taxon>Candidatus Tectimicrobiota</taxon>
    </lineage>
</organism>
<proteinExistence type="predicted"/>
<gene>
    <name evidence="2" type="ORF">HY730_02710</name>
</gene>
<name>A0A933GLE3_UNCTE</name>
<evidence type="ECO:0000313" key="3">
    <source>
        <dbReference type="Proteomes" id="UP000772181"/>
    </source>
</evidence>
<dbReference type="Proteomes" id="UP000772181">
    <property type="component" value="Unassembled WGS sequence"/>
</dbReference>